<proteinExistence type="predicted"/>
<dbReference type="Pfam" id="PF09411">
    <property type="entry name" value="PagL"/>
    <property type="match status" value="1"/>
</dbReference>
<evidence type="ECO:0000313" key="3">
    <source>
        <dbReference type="EMBL" id="OCB03760.1"/>
    </source>
</evidence>
<dbReference type="RefSeq" id="WP_035190943.1">
    <property type="nucleotide sequence ID" value="NZ_CCCS020000002.1"/>
</dbReference>
<evidence type="ECO:0000256" key="1">
    <source>
        <dbReference type="SAM" id="SignalP"/>
    </source>
</evidence>
<accession>A0A060UJV5</accession>
<evidence type="ECO:0000313" key="6">
    <source>
        <dbReference type="Proteomes" id="UP000093129"/>
    </source>
</evidence>
<dbReference type="EMBL" id="CP059488">
    <property type="protein sequence ID" value="QQD72443.1"/>
    <property type="molecule type" value="Genomic_DNA"/>
</dbReference>
<feature type="signal peptide" evidence="1">
    <location>
        <begin position="1"/>
        <end position="27"/>
    </location>
</feature>
<keyword evidence="4" id="KW-0378">Hydrolase</keyword>
<dbReference type="Proteomes" id="UP000193925">
    <property type="component" value="Chromosome AFERRI"/>
</dbReference>
<reference evidence="2" key="1">
    <citation type="submission" date="2014-03" db="EMBL/GenBank/DDBJ databases">
        <authorList>
            <person name="Genoscope - CEA"/>
        </authorList>
    </citation>
    <scope>NUCLEOTIDE SEQUENCE [LARGE SCALE GENOMIC DNA]</scope>
    <source>
        <strain evidence="2">CF27</strain>
    </source>
</reference>
<gene>
    <name evidence="2" type="ORF">AFERRI_100225</name>
    <name evidence="5" type="ORF">AFERRI_50192</name>
    <name evidence="3" type="ORF">BBC27_06365</name>
    <name evidence="4" type="ORF">H2515_13845</name>
</gene>
<dbReference type="EMBL" id="LT841305">
    <property type="protein sequence ID" value="SMH66991.1"/>
    <property type="molecule type" value="Genomic_DNA"/>
</dbReference>
<reference evidence="3 6" key="3">
    <citation type="submission" date="2016-07" db="EMBL/GenBank/DDBJ databases">
        <title>Draft genome of a psychrotolerant acidophile Acidithiobacillus ferrivorans strain YL15.</title>
        <authorList>
            <person name="Peng T."/>
            <person name="Ma L."/>
            <person name="Nan M."/>
            <person name="An N."/>
            <person name="Wang M."/>
            <person name="Qiu G."/>
            <person name="Zeng W."/>
        </authorList>
    </citation>
    <scope>NUCLEOTIDE SEQUENCE [LARGE SCALE GENOMIC DNA]</scope>
    <source>
        <strain evidence="3 6">YL15</strain>
    </source>
</reference>
<dbReference type="Proteomes" id="UP000595420">
    <property type="component" value="Chromosome"/>
</dbReference>
<reference evidence="5 7" key="4">
    <citation type="submission" date="2017-03" db="EMBL/GenBank/DDBJ databases">
        <authorList>
            <person name="Regsiter A."/>
            <person name="William W."/>
        </authorList>
    </citation>
    <scope>NUCLEOTIDE SEQUENCE [LARGE SCALE GENOMIC DNA]</scope>
    <source>
        <strain evidence="5">PRJEB5721</strain>
    </source>
</reference>
<keyword evidence="7" id="KW-1185">Reference proteome</keyword>
<evidence type="ECO:0000313" key="5">
    <source>
        <dbReference type="EMBL" id="SMH66991.1"/>
    </source>
</evidence>
<dbReference type="InterPro" id="IPR018550">
    <property type="entry name" value="Lipid-A_deacylase-rel"/>
</dbReference>
<dbReference type="AlphaFoldDB" id="A0A060UJV5"/>
<dbReference type="EMBL" id="CCCS020000002">
    <property type="protein sequence ID" value="CDQ08790.1"/>
    <property type="molecule type" value="Genomic_DNA"/>
</dbReference>
<evidence type="ECO:0000313" key="2">
    <source>
        <dbReference type="EMBL" id="CDQ08790.1"/>
    </source>
</evidence>
<feature type="chain" id="PRO_5010401896" evidence="1">
    <location>
        <begin position="28"/>
        <end position="189"/>
    </location>
</feature>
<reference evidence="4 8" key="5">
    <citation type="submission" date="2020-07" db="EMBL/GenBank/DDBJ databases">
        <title>Complete genome sequence analysis of Acidithiobacillus ferrivorans XJFY6S-08 reveals extreme environmental adaptation to alpine acid mine drainage.</title>
        <authorList>
            <person name="Yan L."/>
            <person name="Ni Y."/>
        </authorList>
    </citation>
    <scope>NUCLEOTIDE SEQUENCE [LARGE SCALE GENOMIC DNA]</scope>
    <source>
        <strain evidence="4 8">XJFY6S-08</strain>
    </source>
</reference>
<organism evidence="2">
    <name type="scientific">Acidithiobacillus ferrivorans</name>
    <dbReference type="NCBI Taxonomy" id="160808"/>
    <lineage>
        <taxon>Bacteria</taxon>
        <taxon>Pseudomonadati</taxon>
        <taxon>Pseudomonadota</taxon>
        <taxon>Acidithiobacillia</taxon>
        <taxon>Acidithiobacillales</taxon>
        <taxon>Acidithiobacillaceae</taxon>
        <taxon>Acidithiobacillus</taxon>
    </lineage>
</organism>
<name>A0A060UJV5_9PROT</name>
<keyword evidence="1" id="KW-0732">Signal</keyword>
<dbReference type="GO" id="GO:0016787">
    <property type="term" value="F:hydrolase activity"/>
    <property type="evidence" value="ECO:0007669"/>
    <property type="project" value="UniProtKB-KW"/>
</dbReference>
<evidence type="ECO:0000313" key="7">
    <source>
        <dbReference type="Proteomes" id="UP000193925"/>
    </source>
</evidence>
<protein>
    <submittedName>
        <fullName evidence="4">Acyloxyacyl hydrolase</fullName>
    </submittedName>
    <submittedName>
        <fullName evidence="2 3">Deacylase</fullName>
    </submittedName>
</protein>
<dbReference type="Proteomes" id="UP000093129">
    <property type="component" value="Unassembled WGS sequence"/>
</dbReference>
<reference evidence="2" key="2">
    <citation type="submission" date="2014-07" db="EMBL/GenBank/DDBJ databases">
        <title>Initial genome analysis of the psychrotolerant acidophile Acidithiobacillus ferrivorans CF27: insights into iron and sulfur oxidation pathways and into biofilm formation.</title>
        <authorList>
            <person name="Talla E."/>
            <person name="Hedrich S."/>
            <person name="Mangenot S."/>
            <person name="Ji B."/>
            <person name="Johnson D.B."/>
            <person name="Barbe V."/>
            <person name="Bonnefoy V."/>
        </authorList>
    </citation>
    <scope>NUCLEOTIDE SEQUENCE [LARGE SCALE GENOMIC DNA]</scope>
    <source>
        <strain evidence="2">CF27</strain>
    </source>
</reference>
<sequence>MKQDMRVWAGIMGSAALGVLVTGSAQAGDTGLHVIQGGPAYFSAGIGAFNAAGVEPGPGHRGNATLPEIDLEYQSASKLFGIGALWGIVANTNGGFMGYTGLYSDVAWDHWVLTPVLGIGGYNRGRGKYLDGVFQFRLELSLAYQFANQSRFGLKIAHISNAYIAQEDPGEDEIMLNYSIPLSFGDHSS</sequence>
<dbReference type="EMBL" id="MASQ01000048">
    <property type="protein sequence ID" value="OCB03760.1"/>
    <property type="molecule type" value="Genomic_DNA"/>
</dbReference>
<evidence type="ECO:0000313" key="8">
    <source>
        <dbReference type="Proteomes" id="UP000595420"/>
    </source>
</evidence>
<dbReference type="Gene3D" id="2.40.160.20">
    <property type="match status" value="1"/>
</dbReference>
<evidence type="ECO:0000313" key="4">
    <source>
        <dbReference type="EMBL" id="QQD72443.1"/>
    </source>
</evidence>